<accession>A0A2V1D7U4</accession>
<proteinExistence type="predicted"/>
<sequence>MAERFMTLSDFKGTPSPMNRMLRLRTLARTQAKRRNTPGTVSWDGDRLLVDKQSFSLDDLRSMVKGLCETVRLQLLKDVLLLDVDETGEVRPGTTPLPELSMNTLVDQPAELATGWSFLKHPDNNKLDDWEDWLLDRVCEEPALKERFIRGVDGTQQPPRILWRDDAVAAYMKGVRRFKKGLFTLVHLSAGGPGRGTEITSIQCENSAEGIGYRGVFAEGGL</sequence>
<feature type="non-terminal residue" evidence="1">
    <location>
        <position position="222"/>
    </location>
</feature>
<keyword evidence="2" id="KW-1185">Reference proteome</keyword>
<name>A0A2V1D7U4_9PLEO</name>
<dbReference type="STRING" id="97972.A0A2V1D7U4"/>
<dbReference type="OrthoDB" id="5425274at2759"/>
<evidence type="ECO:0000313" key="1">
    <source>
        <dbReference type="EMBL" id="PVH94170.1"/>
    </source>
</evidence>
<evidence type="ECO:0000313" key="2">
    <source>
        <dbReference type="Proteomes" id="UP000244855"/>
    </source>
</evidence>
<protein>
    <submittedName>
        <fullName evidence="1">Uncharacterized protein</fullName>
    </submittedName>
</protein>
<gene>
    <name evidence="1" type="ORF">DM02DRAFT_483170</name>
</gene>
<reference evidence="1 2" key="1">
    <citation type="journal article" date="2018" name="Sci. Rep.">
        <title>Comparative genomics provides insights into the lifestyle and reveals functional heterogeneity of dark septate endophytic fungi.</title>
        <authorList>
            <person name="Knapp D.G."/>
            <person name="Nemeth J.B."/>
            <person name="Barry K."/>
            <person name="Hainaut M."/>
            <person name="Henrissat B."/>
            <person name="Johnson J."/>
            <person name="Kuo A."/>
            <person name="Lim J.H.P."/>
            <person name="Lipzen A."/>
            <person name="Nolan M."/>
            <person name="Ohm R.A."/>
            <person name="Tamas L."/>
            <person name="Grigoriev I.V."/>
            <person name="Spatafora J.W."/>
            <person name="Nagy L.G."/>
            <person name="Kovacs G.M."/>
        </authorList>
    </citation>
    <scope>NUCLEOTIDE SEQUENCE [LARGE SCALE GENOMIC DNA]</scope>
    <source>
        <strain evidence="1 2">DSE2036</strain>
    </source>
</reference>
<dbReference type="AlphaFoldDB" id="A0A2V1D7U4"/>
<dbReference type="Proteomes" id="UP000244855">
    <property type="component" value="Unassembled WGS sequence"/>
</dbReference>
<organism evidence="1 2">
    <name type="scientific">Periconia macrospinosa</name>
    <dbReference type="NCBI Taxonomy" id="97972"/>
    <lineage>
        <taxon>Eukaryota</taxon>
        <taxon>Fungi</taxon>
        <taxon>Dikarya</taxon>
        <taxon>Ascomycota</taxon>
        <taxon>Pezizomycotina</taxon>
        <taxon>Dothideomycetes</taxon>
        <taxon>Pleosporomycetidae</taxon>
        <taxon>Pleosporales</taxon>
        <taxon>Massarineae</taxon>
        <taxon>Periconiaceae</taxon>
        <taxon>Periconia</taxon>
    </lineage>
</organism>
<dbReference type="EMBL" id="KZ805547">
    <property type="protein sequence ID" value="PVH94170.1"/>
    <property type="molecule type" value="Genomic_DNA"/>
</dbReference>